<dbReference type="EMBL" id="UINC01037202">
    <property type="protein sequence ID" value="SVB32335.1"/>
    <property type="molecule type" value="Genomic_DNA"/>
</dbReference>
<protein>
    <recommendedName>
        <fullName evidence="2">Bacterial sugar transferase domain-containing protein</fullName>
    </recommendedName>
</protein>
<keyword evidence="1" id="KW-0472">Membrane</keyword>
<feature type="non-terminal residue" evidence="3">
    <location>
        <position position="59"/>
    </location>
</feature>
<evidence type="ECO:0000313" key="3">
    <source>
        <dbReference type="EMBL" id="SVB32335.1"/>
    </source>
</evidence>
<gene>
    <name evidence="3" type="ORF">METZ01_LOCUS185189</name>
</gene>
<dbReference type="GO" id="GO:0016780">
    <property type="term" value="F:phosphotransferase activity, for other substituted phosphate groups"/>
    <property type="evidence" value="ECO:0007669"/>
    <property type="project" value="TreeGrafter"/>
</dbReference>
<feature type="transmembrane region" description="Helical" evidence="1">
    <location>
        <begin position="7"/>
        <end position="31"/>
    </location>
</feature>
<evidence type="ECO:0000259" key="2">
    <source>
        <dbReference type="Pfam" id="PF02397"/>
    </source>
</evidence>
<evidence type="ECO:0000256" key="1">
    <source>
        <dbReference type="SAM" id="Phobius"/>
    </source>
</evidence>
<dbReference type="InterPro" id="IPR003362">
    <property type="entry name" value="Bact_transf"/>
</dbReference>
<feature type="domain" description="Bacterial sugar transferase" evidence="2">
    <location>
        <begin position="2"/>
        <end position="59"/>
    </location>
</feature>
<name>A0A382D1Z3_9ZZZZ</name>
<keyword evidence="1" id="KW-0812">Transmembrane</keyword>
<dbReference type="PANTHER" id="PTHR30576">
    <property type="entry name" value="COLANIC BIOSYNTHESIS UDP-GLUCOSE LIPID CARRIER TRANSFERASE"/>
    <property type="match status" value="1"/>
</dbReference>
<sequence length="59" mass="6935">MKRIFDFVFSLGLMLFLAPLITILVLIGLVIQGWPVFFYHRRLGLNCVPFIMVKFRTMT</sequence>
<accession>A0A382D1Z3</accession>
<reference evidence="3" key="1">
    <citation type="submission" date="2018-05" db="EMBL/GenBank/DDBJ databases">
        <authorList>
            <person name="Lanie J.A."/>
            <person name="Ng W.-L."/>
            <person name="Kazmierczak K.M."/>
            <person name="Andrzejewski T.M."/>
            <person name="Davidsen T.M."/>
            <person name="Wayne K.J."/>
            <person name="Tettelin H."/>
            <person name="Glass J.I."/>
            <person name="Rusch D."/>
            <person name="Podicherti R."/>
            <person name="Tsui H.-C.T."/>
            <person name="Winkler M.E."/>
        </authorList>
    </citation>
    <scope>NUCLEOTIDE SEQUENCE</scope>
</reference>
<organism evidence="3">
    <name type="scientific">marine metagenome</name>
    <dbReference type="NCBI Taxonomy" id="408172"/>
    <lineage>
        <taxon>unclassified sequences</taxon>
        <taxon>metagenomes</taxon>
        <taxon>ecological metagenomes</taxon>
    </lineage>
</organism>
<dbReference type="PANTHER" id="PTHR30576:SF0">
    <property type="entry name" value="UNDECAPRENYL-PHOSPHATE N-ACETYLGALACTOSAMINYL 1-PHOSPHATE TRANSFERASE-RELATED"/>
    <property type="match status" value="1"/>
</dbReference>
<dbReference type="Pfam" id="PF02397">
    <property type="entry name" value="Bac_transf"/>
    <property type="match status" value="1"/>
</dbReference>
<proteinExistence type="predicted"/>
<keyword evidence="1" id="KW-1133">Transmembrane helix</keyword>
<dbReference type="AlphaFoldDB" id="A0A382D1Z3"/>